<protein>
    <submittedName>
        <fullName evidence="2">D-alanyl-D-alanine carboxypeptidase</fullName>
    </submittedName>
</protein>
<dbReference type="EMBL" id="JBHXIJ010000487">
    <property type="protein sequence ID" value="MFD5103706.1"/>
    <property type="molecule type" value="Genomic_DNA"/>
</dbReference>
<feature type="compositionally biased region" description="Low complexity" evidence="1">
    <location>
        <begin position="127"/>
        <end position="160"/>
    </location>
</feature>
<sequence length="160" mass="16347">MAGESPDKSEQRKSSGETAPGERDPRLAVFRESAGRAEPADSGRVDQPTAVFKLPREESPTTPESPEAAPEPAQAPEDPSPEAPGGDARLRRAVAAWVATADAPRDPEDAESSDGSPQAPEGRPGVAGAEAEAMADAPAPHTTSQDAPTATMATTDTPVG</sequence>
<feature type="compositionally biased region" description="Low complexity" evidence="1">
    <location>
        <begin position="60"/>
        <end position="77"/>
    </location>
</feature>
<gene>
    <name evidence="2" type="ORF">ACFWJN_32770</name>
</gene>
<evidence type="ECO:0000256" key="1">
    <source>
        <dbReference type="SAM" id="MobiDB-lite"/>
    </source>
</evidence>
<dbReference type="Proteomes" id="UP001598448">
    <property type="component" value="Unassembled WGS sequence"/>
</dbReference>
<feature type="compositionally biased region" description="Basic and acidic residues" evidence="1">
    <location>
        <begin position="33"/>
        <end position="44"/>
    </location>
</feature>
<keyword evidence="2" id="KW-0645">Protease</keyword>
<keyword evidence="3" id="KW-1185">Reference proteome</keyword>
<feature type="compositionally biased region" description="Low complexity" evidence="1">
    <location>
        <begin position="93"/>
        <end position="102"/>
    </location>
</feature>
<keyword evidence="2" id="KW-0121">Carboxypeptidase</keyword>
<name>A0ABW6FY24_9ACTN</name>
<feature type="compositionally biased region" description="Basic and acidic residues" evidence="1">
    <location>
        <begin position="1"/>
        <end position="26"/>
    </location>
</feature>
<evidence type="ECO:0000313" key="2">
    <source>
        <dbReference type="EMBL" id="MFD5103706.1"/>
    </source>
</evidence>
<accession>A0ABW6FY24</accession>
<reference evidence="2 3" key="1">
    <citation type="submission" date="2024-09" db="EMBL/GenBank/DDBJ databases">
        <title>The Natural Products Discovery Center: Release of the First 8490 Sequenced Strains for Exploring Actinobacteria Biosynthetic Diversity.</title>
        <authorList>
            <person name="Kalkreuter E."/>
            <person name="Kautsar S.A."/>
            <person name="Yang D."/>
            <person name="Bader C.D."/>
            <person name="Teijaro C.N."/>
            <person name="Fluegel L."/>
            <person name="Davis C.M."/>
            <person name="Simpson J.R."/>
            <person name="Lauterbach L."/>
            <person name="Steele A.D."/>
            <person name="Gui C."/>
            <person name="Meng S."/>
            <person name="Li G."/>
            <person name="Viehrig K."/>
            <person name="Ye F."/>
            <person name="Su P."/>
            <person name="Kiefer A.F."/>
            <person name="Nichols A."/>
            <person name="Cepeda A.J."/>
            <person name="Yan W."/>
            <person name="Fan B."/>
            <person name="Jiang Y."/>
            <person name="Adhikari A."/>
            <person name="Zheng C.-J."/>
            <person name="Schuster L."/>
            <person name="Cowan T.M."/>
            <person name="Smanski M.J."/>
            <person name="Chevrette M.G."/>
            <person name="De Carvalho L.P.S."/>
            <person name="Shen B."/>
        </authorList>
    </citation>
    <scope>NUCLEOTIDE SEQUENCE [LARGE SCALE GENOMIC DNA]</scope>
    <source>
        <strain evidence="2 3">NPDC058348</strain>
    </source>
</reference>
<keyword evidence="2" id="KW-0378">Hydrolase</keyword>
<evidence type="ECO:0000313" key="3">
    <source>
        <dbReference type="Proteomes" id="UP001598448"/>
    </source>
</evidence>
<feature type="non-terminal residue" evidence="2">
    <location>
        <position position="160"/>
    </location>
</feature>
<comment type="caution">
    <text evidence="2">The sequence shown here is derived from an EMBL/GenBank/DDBJ whole genome shotgun (WGS) entry which is preliminary data.</text>
</comment>
<organism evidence="2 3">
    <name type="scientific">Streptomyces albidochromogenes</name>
    <dbReference type="NCBI Taxonomy" id="329524"/>
    <lineage>
        <taxon>Bacteria</taxon>
        <taxon>Bacillati</taxon>
        <taxon>Actinomycetota</taxon>
        <taxon>Actinomycetes</taxon>
        <taxon>Kitasatosporales</taxon>
        <taxon>Streptomycetaceae</taxon>
        <taxon>Streptomyces</taxon>
    </lineage>
</organism>
<proteinExistence type="predicted"/>
<dbReference type="GO" id="GO:0004180">
    <property type="term" value="F:carboxypeptidase activity"/>
    <property type="evidence" value="ECO:0007669"/>
    <property type="project" value="UniProtKB-KW"/>
</dbReference>
<feature type="region of interest" description="Disordered" evidence="1">
    <location>
        <begin position="1"/>
        <end position="160"/>
    </location>
</feature>